<name>A0A6M1T911_9BACT</name>
<keyword evidence="1" id="KW-1133">Transmembrane helix</keyword>
<evidence type="ECO:0000313" key="2">
    <source>
        <dbReference type="EMBL" id="NGP89935.1"/>
    </source>
</evidence>
<sequence length="130" mass="14125">MFYFKSTKKPAPIALSLGILGGTVLIITTLLTSKGFAIFIPYTALIIATFAVLRAVHWSSFSKRFTTSFLTFMVATIILYLFIGIFDAGTILEIPVLGHIWRFGLLAVIGGALSFAVAYLADVGRSQITE</sequence>
<comment type="caution">
    <text evidence="2">The sequence shown here is derived from an EMBL/GenBank/DDBJ whole genome shotgun (WGS) entry which is preliminary data.</text>
</comment>
<keyword evidence="1" id="KW-0812">Transmembrane</keyword>
<evidence type="ECO:0000256" key="1">
    <source>
        <dbReference type="SAM" id="Phobius"/>
    </source>
</evidence>
<feature type="transmembrane region" description="Helical" evidence="1">
    <location>
        <begin position="100"/>
        <end position="121"/>
    </location>
</feature>
<evidence type="ECO:0000313" key="3">
    <source>
        <dbReference type="Proteomes" id="UP000479132"/>
    </source>
</evidence>
<gene>
    <name evidence="2" type="ORF">G3569_16365</name>
</gene>
<dbReference type="Proteomes" id="UP000479132">
    <property type="component" value="Unassembled WGS sequence"/>
</dbReference>
<reference evidence="2 3" key="1">
    <citation type="submission" date="2020-02" db="EMBL/GenBank/DDBJ databases">
        <title>Aliifodinibius halophilus 2W32, complete genome.</title>
        <authorList>
            <person name="Li Y."/>
            <person name="Wu S."/>
        </authorList>
    </citation>
    <scope>NUCLEOTIDE SEQUENCE [LARGE SCALE GENOMIC DNA]</scope>
    <source>
        <strain evidence="2 3">2W32</strain>
    </source>
</reference>
<keyword evidence="3" id="KW-1185">Reference proteome</keyword>
<feature type="transmembrane region" description="Helical" evidence="1">
    <location>
        <begin position="12"/>
        <end position="30"/>
    </location>
</feature>
<dbReference type="EMBL" id="JAALLS010000028">
    <property type="protein sequence ID" value="NGP89935.1"/>
    <property type="molecule type" value="Genomic_DNA"/>
</dbReference>
<protein>
    <submittedName>
        <fullName evidence="2">Uncharacterized protein</fullName>
    </submittedName>
</protein>
<accession>A0A6M1T911</accession>
<organism evidence="2 3">
    <name type="scientific">Fodinibius halophilus</name>
    <dbReference type="NCBI Taxonomy" id="1736908"/>
    <lineage>
        <taxon>Bacteria</taxon>
        <taxon>Pseudomonadati</taxon>
        <taxon>Balneolota</taxon>
        <taxon>Balneolia</taxon>
        <taxon>Balneolales</taxon>
        <taxon>Balneolaceae</taxon>
        <taxon>Fodinibius</taxon>
    </lineage>
</organism>
<feature type="transmembrane region" description="Helical" evidence="1">
    <location>
        <begin position="36"/>
        <end position="56"/>
    </location>
</feature>
<feature type="transmembrane region" description="Helical" evidence="1">
    <location>
        <begin position="68"/>
        <end position="88"/>
    </location>
</feature>
<dbReference type="RefSeq" id="WP_165271164.1">
    <property type="nucleotide sequence ID" value="NZ_JAALLS010000028.1"/>
</dbReference>
<keyword evidence="1" id="KW-0472">Membrane</keyword>
<dbReference type="AlphaFoldDB" id="A0A6M1T911"/>
<proteinExistence type="predicted"/>